<evidence type="ECO:0000313" key="1">
    <source>
        <dbReference type="EMBL" id="AKF26129.1"/>
    </source>
</evidence>
<proteinExistence type="predicted"/>
<dbReference type="Proteomes" id="UP000034037">
    <property type="component" value="Chromosome"/>
</dbReference>
<reference evidence="1 2" key="1">
    <citation type="submission" date="2015-04" db="EMBL/GenBank/DDBJ databases">
        <title>Complete Genome Sequence of Brevibacterium flavum ATCC 15168.</title>
        <authorList>
            <person name="Ahn J."/>
            <person name="Park G."/>
            <person name="Jeon W."/>
            <person name="Jang Y."/>
            <person name="Jang M."/>
            <person name="Lee H."/>
            <person name="Lee H."/>
        </authorList>
    </citation>
    <scope>NUCLEOTIDE SEQUENCE [LARGE SCALE GENOMIC DNA]</scope>
    <source>
        <strain evidence="1 2">ATCC 15168</strain>
    </source>
</reference>
<sequence length="285" mass="31440">MRTVFQLVQDFHKEARGEGLPIKWGPSRGEFGVLEFPADVIPENIKHIAQTKFQTETTSVEDIRRAIKLLSDQAERAGASFNPGFILAQVGSTIVEVYGGAPVAWLDAVELLISPDVEWVGVHGSRKLDINVSGELSGVISAGDKLGELLGDDWTINIVQGECKIQIEDAQLCTAFFADAAELINQANSEITPFYVRMLSNSKIVMSGFSDYSLAGDSITSAGNLAELARPFAHWKENIIPKIEIAMDYEPRPVADLWQGDSSETPEPFDDFERLLREEILIPEF</sequence>
<evidence type="ECO:0000313" key="2">
    <source>
        <dbReference type="Proteomes" id="UP000034037"/>
    </source>
</evidence>
<dbReference type="RefSeq" id="WP_003861118.1">
    <property type="nucleotide sequence ID" value="NZ_CP011309.1"/>
</dbReference>
<dbReference type="AlphaFoldDB" id="A0A0F6SQF7"/>
<keyword evidence="2" id="KW-1185">Reference proteome</keyword>
<dbReference type="PATRIC" id="fig|92706.3.peg.83"/>
<name>A0A0F6SQF7_9CORY</name>
<accession>A0A0F6SQF7</accession>
<dbReference type="HOGENOM" id="CLU_975625_0_0_11"/>
<protein>
    <submittedName>
        <fullName evidence="1">Uncharacterized protein</fullName>
    </submittedName>
</protein>
<organism evidence="1 2">
    <name type="scientific">[Brevibacterium] flavum</name>
    <dbReference type="NCBI Taxonomy" id="92706"/>
    <lineage>
        <taxon>Bacteria</taxon>
        <taxon>Bacillati</taxon>
        <taxon>Actinomycetota</taxon>
        <taxon>Actinomycetes</taxon>
        <taxon>Mycobacteriales</taxon>
        <taxon>Corynebacteriaceae</taxon>
        <taxon>Corynebacterium</taxon>
    </lineage>
</organism>
<dbReference type="EMBL" id="CP011309">
    <property type="protein sequence ID" value="AKF26129.1"/>
    <property type="molecule type" value="Genomic_DNA"/>
</dbReference>
<gene>
    <name evidence="1" type="ORF">YH66_00420</name>
</gene>